<dbReference type="Proteomes" id="UP000002320">
    <property type="component" value="Unassembled WGS sequence"/>
</dbReference>
<organism>
    <name type="scientific">Culex quinquefasciatus</name>
    <name type="common">Southern house mosquito</name>
    <name type="synonym">Culex pungens</name>
    <dbReference type="NCBI Taxonomy" id="7176"/>
    <lineage>
        <taxon>Eukaryota</taxon>
        <taxon>Metazoa</taxon>
        <taxon>Ecdysozoa</taxon>
        <taxon>Arthropoda</taxon>
        <taxon>Hexapoda</taxon>
        <taxon>Insecta</taxon>
        <taxon>Pterygota</taxon>
        <taxon>Neoptera</taxon>
        <taxon>Endopterygota</taxon>
        <taxon>Diptera</taxon>
        <taxon>Nematocera</taxon>
        <taxon>Culicoidea</taxon>
        <taxon>Culicidae</taxon>
        <taxon>Culicinae</taxon>
        <taxon>Culicini</taxon>
        <taxon>Culex</taxon>
        <taxon>Culex</taxon>
    </lineage>
</organism>
<protein>
    <submittedName>
        <fullName evidence="2 3">Uncharacterized protein</fullName>
    </submittedName>
</protein>
<dbReference type="InParanoid" id="B0W9Z8"/>
<dbReference type="EMBL" id="DS231867">
    <property type="protein sequence ID" value="EDS40656.1"/>
    <property type="molecule type" value="Genomic_DNA"/>
</dbReference>
<dbReference type="AlphaFoldDB" id="B0W9Z8"/>
<feature type="compositionally biased region" description="Low complexity" evidence="1">
    <location>
        <begin position="61"/>
        <end position="93"/>
    </location>
</feature>
<proteinExistence type="predicted"/>
<feature type="region of interest" description="Disordered" evidence="1">
    <location>
        <begin position="815"/>
        <end position="885"/>
    </location>
</feature>
<reference evidence="3" key="2">
    <citation type="submission" date="2020-05" db="UniProtKB">
        <authorList>
            <consortium name="EnsemblMetazoa"/>
        </authorList>
    </citation>
    <scope>IDENTIFICATION</scope>
    <source>
        <strain evidence="3">JHB</strain>
    </source>
</reference>
<feature type="compositionally biased region" description="Basic and acidic residues" evidence="1">
    <location>
        <begin position="850"/>
        <end position="863"/>
    </location>
</feature>
<dbReference type="HOGENOM" id="CLU_291392_0_0_1"/>
<accession>B0W9Z8</accession>
<dbReference type="KEGG" id="cqu:CpipJ_CPIJ003705"/>
<feature type="region of interest" description="Disordered" evidence="1">
    <location>
        <begin position="171"/>
        <end position="209"/>
    </location>
</feature>
<evidence type="ECO:0000313" key="2">
    <source>
        <dbReference type="EMBL" id="EDS40656.1"/>
    </source>
</evidence>
<sequence>MNEKSKSLESGFDPPFFGLKDRSSSAGATLGGTSEDTNHSTSFGQRLKPSGGGGTKLHSPNSSSTSTSSRVSSNASTSSGSSARNASGSSAAGSRDKPTAKRLVPSIAVNMKQKLKETTETVVTIVKVAAPSDINRNRTAAVVSSDVLNGNHEPPKPEVEEAFLERIPSTTVTAASDDPKAPRPVLGSLGSSLDSPRSLQSPRMRTSTMKTGTVARSMALVDIHGLSPVKTPAAATDKSAKRKSNLNRAQHEEATEKHFVMTFLDRPSPAPENQHQQRCTVQPGTGQPATLSQTNPPIVVEGPSEDIRTARNNPTFHGHHHPSLVTLPEVFAAVLDDIAGGALVQPGFDAVQVFTAAGQQLNSIAGRSRRHQQQQQSGQDAPLSQELAGFGSTGAAALVQFQYDTGWGGRRGSEEAEPSPDSPLLLAQQYSKFSQMMLKSPTLERYEVAQPEPELEVRQEEVEVPLQVEEEEEEQPTELCVPLEEEAAELEGAAGNVIVIEDLDLLEAGPSGLGPRREATSDDEEEIDRPANRILFDDKFNDEFVVIENSPKSHLIQSLDETDIAVIGEHDDDVEVYPPRPASSNSAGYEKKNLVKMSSVEHFERKSCSPQRKKSLSPIARAKSMEENHLASVSPVPSNHIVSILKRKTAVESGNSSASSNASPVTFSPSVVDTPVRSSASARRQGILKKRCSLDESRYSRSHSPDDRSILVKHTRRNSFEELATAQQHGILKQKSYESKEDVSSAATTCTGSTTAVNAPISHGILKKKTDSSSTSTPNEQPKHVSISQAVILAAAEICQDMLLDHEDHEIRPILKSDSQHHPAPKPILKKKYSSESEEIRPILKSSRKSSREETSDSEDLHRSILKTDSPAKRRSFGDRSDSLDSNAAAALIRSRSLEHPDPVPTAPVVPQVQNIEKPIISVAERIKHMEKFLSGPSTSGAGSPAASSSSGAIPKRSPGSASSRRESFRFKTQPITSSEISGLFLGCTSLPWFRLKQAILCKRKPNYWDHNFDKSRVVGTRVEAEDEFNGYPGGSCVGRQSPNGSAI</sequence>
<feature type="compositionally biased region" description="Low complexity" evidence="1">
    <location>
        <begin position="654"/>
        <end position="663"/>
    </location>
</feature>
<feature type="region of interest" description="Disordered" evidence="1">
    <location>
        <begin position="269"/>
        <end position="299"/>
    </location>
</feature>
<dbReference type="VEuPathDB" id="VectorBase:CPIJ003705"/>
<dbReference type="EnsemblMetazoa" id="CPIJ003705-RA">
    <property type="protein sequence ID" value="CPIJ003705-PA"/>
    <property type="gene ID" value="CPIJ003705"/>
</dbReference>
<feature type="region of interest" description="Disordered" evidence="1">
    <location>
        <begin position="231"/>
        <end position="253"/>
    </location>
</feature>
<feature type="region of interest" description="Disordered" evidence="1">
    <location>
        <begin position="761"/>
        <end position="784"/>
    </location>
</feature>
<dbReference type="VEuPathDB" id="VectorBase:CQUJHB017140"/>
<dbReference type="OrthoDB" id="28894at2759"/>
<dbReference type="eggNOG" id="ENOG502SRC4">
    <property type="taxonomic scope" value="Eukaryota"/>
</dbReference>
<feature type="compositionally biased region" description="Basic and acidic residues" evidence="1">
    <location>
        <begin position="870"/>
        <end position="883"/>
    </location>
</feature>
<name>B0W9Z8_CULQU</name>
<feature type="compositionally biased region" description="Basic and acidic residues" evidence="1">
    <location>
        <begin position="833"/>
        <end position="842"/>
    </location>
</feature>
<evidence type="ECO:0000313" key="3">
    <source>
        <dbReference type="EnsemblMetazoa" id="CPIJ003705-PA"/>
    </source>
</evidence>
<feature type="region of interest" description="Disordered" evidence="1">
    <location>
        <begin position="934"/>
        <end position="969"/>
    </location>
</feature>
<feature type="region of interest" description="Disordered" evidence="1">
    <location>
        <begin position="1"/>
        <end position="105"/>
    </location>
</feature>
<feature type="compositionally biased region" description="Polar residues" evidence="1">
    <location>
        <begin position="271"/>
        <end position="296"/>
    </location>
</feature>
<feature type="compositionally biased region" description="Low complexity" evidence="1">
    <location>
        <begin position="935"/>
        <end position="953"/>
    </location>
</feature>
<feature type="compositionally biased region" description="Polar residues" evidence="1">
    <location>
        <begin position="664"/>
        <end position="682"/>
    </location>
</feature>
<gene>
    <name evidence="3" type="primary">6035315</name>
    <name evidence="2" type="ORF">CpipJ_CPIJ003705</name>
</gene>
<evidence type="ECO:0000313" key="4">
    <source>
        <dbReference type="Proteomes" id="UP000002320"/>
    </source>
</evidence>
<keyword evidence="4" id="KW-1185">Reference proteome</keyword>
<feature type="region of interest" description="Disordered" evidence="1">
    <location>
        <begin position="364"/>
        <end position="386"/>
    </location>
</feature>
<feature type="compositionally biased region" description="Polar residues" evidence="1">
    <location>
        <begin position="189"/>
        <end position="209"/>
    </location>
</feature>
<feature type="region of interest" description="Disordered" evidence="1">
    <location>
        <begin position="654"/>
        <end position="685"/>
    </location>
</feature>
<evidence type="ECO:0000256" key="1">
    <source>
        <dbReference type="SAM" id="MobiDB-lite"/>
    </source>
</evidence>
<feature type="compositionally biased region" description="Low complexity" evidence="1">
    <location>
        <begin position="24"/>
        <end position="34"/>
    </location>
</feature>
<reference evidence="2" key="1">
    <citation type="submission" date="2007-03" db="EMBL/GenBank/DDBJ databases">
        <title>Annotation of Culex pipiens quinquefasciatus.</title>
        <authorList>
            <consortium name="The Broad Institute Genome Sequencing Platform"/>
            <person name="Atkinson P.W."/>
            <person name="Hemingway J."/>
            <person name="Christensen B.M."/>
            <person name="Higgs S."/>
            <person name="Kodira C."/>
            <person name="Hannick L."/>
            <person name="Megy K."/>
            <person name="O'Leary S."/>
            <person name="Pearson M."/>
            <person name="Haas B.J."/>
            <person name="Mauceli E."/>
            <person name="Wortman J.R."/>
            <person name="Lee N.H."/>
            <person name="Guigo R."/>
            <person name="Stanke M."/>
            <person name="Alvarado L."/>
            <person name="Amedeo P."/>
            <person name="Antoine C.H."/>
            <person name="Arensburger P."/>
            <person name="Bidwell S.L."/>
            <person name="Crawford M."/>
            <person name="Camaro F."/>
            <person name="Devon K."/>
            <person name="Engels R."/>
            <person name="Hammond M."/>
            <person name="Howarth C."/>
            <person name="Koehrsen M."/>
            <person name="Lawson D."/>
            <person name="Montgomery P."/>
            <person name="Nene V."/>
            <person name="Nusbaum C."/>
            <person name="Puiu D."/>
            <person name="Romero-Severson J."/>
            <person name="Severson D.W."/>
            <person name="Shumway M."/>
            <person name="Sisk P."/>
            <person name="Stolte C."/>
            <person name="Zeng Q."/>
            <person name="Eisenstadt E."/>
            <person name="Fraser-Liggett C."/>
            <person name="Strausberg R."/>
            <person name="Galagan J."/>
            <person name="Birren B."/>
            <person name="Collins F.H."/>
        </authorList>
    </citation>
    <scope>NUCLEOTIDE SEQUENCE [LARGE SCALE GENOMIC DNA]</scope>
    <source>
        <strain evidence="2">JHB</strain>
    </source>
</reference>